<reference evidence="3" key="1">
    <citation type="journal article" date="2023" name="Commun. Biol.">
        <title>Genome analysis of Parmales, the sister group of diatoms, reveals the evolutionary specialization of diatoms from phago-mixotrophs to photoautotrophs.</title>
        <authorList>
            <person name="Ban H."/>
            <person name="Sato S."/>
            <person name="Yoshikawa S."/>
            <person name="Yamada K."/>
            <person name="Nakamura Y."/>
            <person name="Ichinomiya M."/>
            <person name="Sato N."/>
            <person name="Blanc-Mathieu R."/>
            <person name="Endo H."/>
            <person name="Kuwata A."/>
            <person name="Ogata H."/>
        </authorList>
    </citation>
    <scope>NUCLEOTIDE SEQUENCE [LARGE SCALE GENOMIC DNA]</scope>
</reference>
<feature type="chain" id="PRO_5040815844" evidence="1">
    <location>
        <begin position="19"/>
        <end position="761"/>
    </location>
</feature>
<dbReference type="Pfam" id="PF07692">
    <property type="entry name" value="Fea1"/>
    <property type="match status" value="2"/>
</dbReference>
<sequence length="761" mass="81471">MKFVSASLILSSFSAVAANPTYATDYAASSDVTEHGKVDLDMASILTNIESGSSDDVAAALATYTDGEFSAKTSSMRTLKGFSTAIDGKAWTDNYKEMAYALAKASEHATDYADALVQEQFATSTVSTNAVAVAINFANTQMYTMHELYDAVLDVSNGDAYDNDGAAKAWDEAVAFYAGSTQVKGVSGANSMYGLIESVSTYFGATDPGNNVIAPINQMLMDLFVEGRDKIAGYSAAIDADEETALLGIAEEIHGLFTAANIQWLIYSHKNAGVSTDDKAALLKILATVIYPELNACNTNDAATFKEHTITTPSGVSDNWESIMSALQENYHCMIRVKKTDKYHQSCSIVGAYDDTTNTQATCDDADIYPYESTQETVSDETVTVSKEVAGYQPRSDVAKHALLDKDMRRIGLLAGAGDFINAKRVYSDGWNSWKTNDDGTFKSWRNYQAFASSSKLALFPEGQDLNDYYGSYTALDTFISAALDGTTPFAADTDATARKEMAGKTLQFGLNLYYVIREFYDAIDDCTAESLTNNYGNVHAWDEGVMFWAGSLEKDGSGSGELLHMLGEKRADNYDYTNAEHGKTASTVNADLVALYLAGEAHLVAGECGKALPIVDDIIAKMIVPVIQGAQRYAWKVGSGASATAKSRAEGWAFAKSILPMVAKCDATSAETIVANMDYFASEPMADGTEAVFEAWQKTFACLGVTCSDIGELNEVKDGYPNPPACKDTFSEDLGGSAATVGVRAGAVIAAIAGGFIMML</sequence>
<dbReference type="InterPro" id="IPR011643">
    <property type="entry name" value="HCR1"/>
</dbReference>
<feature type="signal peptide" evidence="1">
    <location>
        <begin position="1"/>
        <end position="18"/>
    </location>
</feature>
<evidence type="ECO:0000256" key="1">
    <source>
        <dbReference type="SAM" id="SignalP"/>
    </source>
</evidence>
<evidence type="ECO:0000313" key="2">
    <source>
        <dbReference type="EMBL" id="GMH47621.1"/>
    </source>
</evidence>
<keyword evidence="1" id="KW-0732">Signal</keyword>
<protein>
    <submittedName>
        <fullName evidence="2">Uncharacterized protein</fullName>
    </submittedName>
</protein>
<dbReference type="AlphaFoldDB" id="A0A9W6Z8G9"/>
<dbReference type="EMBL" id="BLQM01000002">
    <property type="protein sequence ID" value="GMH47621.1"/>
    <property type="molecule type" value="Genomic_DNA"/>
</dbReference>
<evidence type="ECO:0000313" key="3">
    <source>
        <dbReference type="Proteomes" id="UP001162640"/>
    </source>
</evidence>
<comment type="caution">
    <text evidence="2">The sequence shown here is derived from an EMBL/GenBank/DDBJ whole genome shotgun (WGS) entry which is preliminary data.</text>
</comment>
<proteinExistence type="predicted"/>
<dbReference type="Proteomes" id="UP001162640">
    <property type="component" value="Unassembled WGS sequence"/>
</dbReference>
<organism evidence="2 3">
    <name type="scientific">Triparma laevis f. inornata</name>
    <dbReference type="NCBI Taxonomy" id="1714386"/>
    <lineage>
        <taxon>Eukaryota</taxon>
        <taxon>Sar</taxon>
        <taxon>Stramenopiles</taxon>
        <taxon>Ochrophyta</taxon>
        <taxon>Bolidophyceae</taxon>
        <taxon>Parmales</taxon>
        <taxon>Triparmaceae</taxon>
        <taxon>Triparma</taxon>
    </lineage>
</organism>
<accession>A0A9W6Z8G9</accession>
<gene>
    <name evidence="2" type="ORF">TL16_g00107</name>
</gene>
<name>A0A9W6Z8G9_9STRA</name>